<evidence type="ECO:0000259" key="4">
    <source>
        <dbReference type="Pfam" id="PF02826"/>
    </source>
</evidence>
<dbReference type="PANTHER" id="PTHR42789">
    <property type="entry name" value="D-ISOMER SPECIFIC 2-HYDROXYACID DEHYDROGENASE FAMILY PROTEIN (AFU_ORTHOLOGUE AFUA_6G10090)"/>
    <property type="match status" value="1"/>
</dbReference>
<evidence type="ECO:0000256" key="1">
    <source>
        <dbReference type="ARBA" id="ARBA00005854"/>
    </source>
</evidence>
<evidence type="ECO:0000313" key="5">
    <source>
        <dbReference type="EMBL" id="UWZ59695.1"/>
    </source>
</evidence>
<dbReference type="PROSITE" id="PS00671">
    <property type="entry name" value="D_2_HYDROXYACID_DH_3"/>
    <property type="match status" value="1"/>
</dbReference>
<reference evidence="5" key="1">
    <citation type="submission" date="2021-04" db="EMBL/GenBank/DDBJ databases">
        <title>Dactylosporangium aurantiacum NRRL B-8018 full assembly.</title>
        <authorList>
            <person name="Hartkoorn R.C."/>
            <person name="Beaudoing E."/>
            <person name="Hot D."/>
        </authorList>
    </citation>
    <scope>NUCLEOTIDE SEQUENCE</scope>
    <source>
        <strain evidence="5">NRRL B-8018</strain>
    </source>
</reference>
<comment type="similarity">
    <text evidence="1">Belongs to the D-isomer specific 2-hydroxyacid dehydrogenase family.</text>
</comment>
<protein>
    <submittedName>
        <fullName evidence="5">Hydroxyacid dehydrogenase</fullName>
    </submittedName>
</protein>
<keyword evidence="3" id="KW-0520">NAD</keyword>
<feature type="domain" description="D-isomer specific 2-hydroxyacid dehydrogenase NAD-binding" evidence="4">
    <location>
        <begin position="120"/>
        <end position="271"/>
    </location>
</feature>
<dbReference type="SUPFAM" id="SSF51735">
    <property type="entry name" value="NAD(P)-binding Rossmann-fold domains"/>
    <property type="match status" value="1"/>
</dbReference>
<dbReference type="KEGG" id="daur:Daura_22890"/>
<dbReference type="Pfam" id="PF02826">
    <property type="entry name" value="2-Hacid_dh_C"/>
    <property type="match status" value="1"/>
</dbReference>
<proteinExistence type="inferred from homology"/>
<evidence type="ECO:0000313" key="6">
    <source>
        <dbReference type="Proteomes" id="UP001058003"/>
    </source>
</evidence>
<organism evidence="5 6">
    <name type="scientific">Dactylosporangium aurantiacum</name>
    <dbReference type="NCBI Taxonomy" id="35754"/>
    <lineage>
        <taxon>Bacteria</taxon>
        <taxon>Bacillati</taxon>
        <taxon>Actinomycetota</taxon>
        <taxon>Actinomycetes</taxon>
        <taxon>Micromonosporales</taxon>
        <taxon>Micromonosporaceae</taxon>
        <taxon>Dactylosporangium</taxon>
    </lineage>
</organism>
<dbReference type="PANTHER" id="PTHR42789:SF1">
    <property type="entry name" value="D-ISOMER SPECIFIC 2-HYDROXYACID DEHYDROGENASE FAMILY PROTEIN (AFU_ORTHOLOGUE AFUA_6G10090)"/>
    <property type="match status" value="1"/>
</dbReference>
<dbReference type="Proteomes" id="UP001058003">
    <property type="component" value="Chromosome"/>
</dbReference>
<evidence type="ECO:0000256" key="2">
    <source>
        <dbReference type="ARBA" id="ARBA00023002"/>
    </source>
</evidence>
<dbReference type="InterPro" id="IPR029753">
    <property type="entry name" value="D-isomer_DH_CS"/>
</dbReference>
<dbReference type="GO" id="GO:0051287">
    <property type="term" value="F:NAD binding"/>
    <property type="evidence" value="ECO:0007669"/>
    <property type="project" value="InterPro"/>
</dbReference>
<dbReference type="InterPro" id="IPR050857">
    <property type="entry name" value="D-2-hydroxyacid_DH"/>
</dbReference>
<name>A0A9Q9MM65_9ACTN</name>
<dbReference type="Gene3D" id="3.40.50.720">
    <property type="entry name" value="NAD(P)-binding Rossmann-like Domain"/>
    <property type="match status" value="2"/>
</dbReference>
<keyword evidence="6" id="KW-1185">Reference proteome</keyword>
<gene>
    <name evidence="5" type="ORF">Daura_22890</name>
</gene>
<dbReference type="GO" id="GO:0016616">
    <property type="term" value="F:oxidoreductase activity, acting on the CH-OH group of donors, NAD or NADP as acceptor"/>
    <property type="evidence" value="ECO:0007669"/>
    <property type="project" value="UniProtKB-ARBA"/>
</dbReference>
<sequence length="311" mass="33149">MGRLTRLVNVHPGPSITSFEQPDAGEALGRAEILISGWGCPRIDASVLDRAPKLRACIHAAGTVKKHLDPVVFERGITVSSAAAANAVPVAEYTLAALILGAKQTFARARVYADNPAQFAAAARADTGLMGCTVGVVGASRIGRLVLDRLRTFDVTALVHDPYLSPRDARRLGADLVDLDALCRRSDLVTVHAPALPETRHLIDGHRLGLLRDGAVLINTARGVLVDTDALTRHCKDGRISAVLDVTDPEPLPTDHPLLRMHNVFVTPHIAGAQGRELRRLGEFATAEVGRLLRGEPLLGAVQVHQLTVGA</sequence>
<dbReference type="EMBL" id="CP073767">
    <property type="protein sequence ID" value="UWZ59695.1"/>
    <property type="molecule type" value="Genomic_DNA"/>
</dbReference>
<dbReference type="InterPro" id="IPR006140">
    <property type="entry name" value="D-isomer_DH_NAD-bd"/>
</dbReference>
<dbReference type="OrthoDB" id="9793626at2"/>
<evidence type="ECO:0000256" key="3">
    <source>
        <dbReference type="ARBA" id="ARBA00023027"/>
    </source>
</evidence>
<accession>A0A9Q9MM65</accession>
<dbReference type="SUPFAM" id="SSF52283">
    <property type="entry name" value="Formate/glycerate dehydrogenase catalytic domain-like"/>
    <property type="match status" value="1"/>
</dbReference>
<keyword evidence="2" id="KW-0560">Oxidoreductase</keyword>
<dbReference type="AlphaFoldDB" id="A0A9Q9MM65"/>
<dbReference type="InterPro" id="IPR036291">
    <property type="entry name" value="NAD(P)-bd_dom_sf"/>
</dbReference>
<dbReference type="CDD" id="cd12167">
    <property type="entry name" value="2-Hacid_dh_8"/>
    <property type="match status" value="1"/>
</dbReference>